<dbReference type="EMBL" id="JALJOU010000001">
    <property type="protein sequence ID" value="KAK9846589.1"/>
    <property type="molecule type" value="Genomic_DNA"/>
</dbReference>
<reference evidence="4 5" key="1">
    <citation type="journal article" date="2024" name="Nat. Commun.">
        <title>Phylogenomics reveals the evolutionary origins of lichenization in chlorophyte algae.</title>
        <authorList>
            <person name="Puginier C."/>
            <person name="Libourel C."/>
            <person name="Otte J."/>
            <person name="Skaloud P."/>
            <person name="Haon M."/>
            <person name="Grisel S."/>
            <person name="Petersen M."/>
            <person name="Berrin J.G."/>
            <person name="Delaux P.M."/>
            <person name="Dal Grande F."/>
            <person name="Keller J."/>
        </authorList>
    </citation>
    <scope>NUCLEOTIDE SEQUENCE [LARGE SCALE GENOMIC DNA]</scope>
    <source>
        <strain evidence="4 5">SAG 245.80</strain>
    </source>
</reference>
<accession>A0AAW1SL45</accession>
<evidence type="ECO:0000256" key="2">
    <source>
        <dbReference type="SAM" id="MobiDB-lite"/>
    </source>
</evidence>
<keyword evidence="5" id="KW-1185">Reference proteome</keyword>
<evidence type="ECO:0000313" key="5">
    <source>
        <dbReference type="Proteomes" id="UP001445335"/>
    </source>
</evidence>
<gene>
    <name evidence="4" type="ORF">WJX81_007237</name>
</gene>
<dbReference type="InterPro" id="IPR007759">
    <property type="entry name" value="Asxl_HARE-HTH"/>
</dbReference>
<feature type="compositionally biased region" description="Pro residues" evidence="2">
    <location>
        <begin position="243"/>
        <end position="253"/>
    </location>
</feature>
<dbReference type="GO" id="GO:0006355">
    <property type="term" value="P:regulation of DNA-templated transcription"/>
    <property type="evidence" value="ECO:0007669"/>
    <property type="project" value="InterPro"/>
</dbReference>
<proteinExistence type="predicted"/>
<comment type="caution">
    <text evidence="4">The sequence shown here is derived from an EMBL/GenBank/DDBJ whole genome shotgun (WGS) entry which is preliminary data.</text>
</comment>
<feature type="domain" description="HTH HARE-type" evidence="3">
    <location>
        <begin position="56"/>
        <end position="129"/>
    </location>
</feature>
<feature type="compositionally biased region" description="Low complexity" evidence="2">
    <location>
        <begin position="286"/>
        <end position="303"/>
    </location>
</feature>
<protein>
    <recommendedName>
        <fullName evidence="3">HTH HARE-type domain-containing protein</fullName>
    </recommendedName>
</protein>
<evidence type="ECO:0000259" key="3">
    <source>
        <dbReference type="PROSITE" id="PS51913"/>
    </source>
</evidence>
<feature type="region of interest" description="Disordered" evidence="2">
    <location>
        <begin position="322"/>
        <end position="345"/>
    </location>
</feature>
<dbReference type="Proteomes" id="UP001445335">
    <property type="component" value="Unassembled WGS sequence"/>
</dbReference>
<sequence>MPAQSQLPFRVQARRSAGGKAHADFASLDALGAGFGGGEARTSVGAGLKLQQGGGGIFKTAAVAVLRVERRLMATGEITKAALDRGLIHCQGRTPEATMASALYTDVKRKGDGSVFTRPQEGQFGLREWETGGAETAEGLQTLAPPPASDGAAAAALSCMPAAGAPILAPAAGLRHARQAEKEQASLEVPPEPRMLPGRLIKRTGRFANCRTFDEIEHLLGEAGGSPMHQRGHGQPAEQPQALLPPAPGPPGGGGPLGPGSSGARGRLPGGGSFFGSPHTLRCPHPSSTSSNEPNPPEAGGEPECMEADTQRALAPRVGPWVPSAGSAGSWRAAHGSGGACHADATSEPTMRQVMDGVRRPYSPETATPCSKKPRLTLDVACPAGRAVACDRGPLCSPITAALLAALQENPAPPHDQLLSPAHPLSAPPIAPAPGLVAGRGRGACGGAAAYACASQLPSPFNTPNLLSLPLPDGDLASQEELEALQALRGESPAERLRRLEARVLELEQGLPPNHPQVGKAWLYLSREYQASAGDRARNSQKAEAALFRALQIMRACSTACGAFFSSL</sequence>
<feature type="compositionally biased region" description="Gly residues" evidence="2">
    <location>
        <begin position="254"/>
        <end position="274"/>
    </location>
</feature>
<evidence type="ECO:0000313" key="4">
    <source>
        <dbReference type="EMBL" id="KAK9846589.1"/>
    </source>
</evidence>
<evidence type="ECO:0000256" key="1">
    <source>
        <dbReference type="ARBA" id="ARBA00023163"/>
    </source>
</evidence>
<keyword evidence="1" id="KW-0804">Transcription</keyword>
<name>A0AAW1SL45_9CHLO</name>
<feature type="region of interest" description="Disordered" evidence="2">
    <location>
        <begin position="222"/>
        <end position="305"/>
    </location>
</feature>
<dbReference type="AlphaFoldDB" id="A0AAW1SL45"/>
<dbReference type="Pfam" id="PF05066">
    <property type="entry name" value="HARE-HTH"/>
    <property type="match status" value="1"/>
</dbReference>
<organism evidence="4 5">
    <name type="scientific">Elliptochloris bilobata</name>
    <dbReference type="NCBI Taxonomy" id="381761"/>
    <lineage>
        <taxon>Eukaryota</taxon>
        <taxon>Viridiplantae</taxon>
        <taxon>Chlorophyta</taxon>
        <taxon>core chlorophytes</taxon>
        <taxon>Trebouxiophyceae</taxon>
        <taxon>Trebouxiophyceae incertae sedis</taxon>
        <taxon>Elliptochloris clade</taxon>
        <taxon>Elliptochloris</taxon>
    </lineage>
</organism>
<dbReference type="PROSITE" id="PS51913">
    <property type="entry name" value="HTH_HARE"/>
    <property type="match status" value="1"/>
</dbReference>